<name>A0A0V0JC22_SCHSO</name>
<gene>
    <name evidence="1" type="ORF">TR83949</name>
</gene>
<dbReference type="AlphaFoldDB" id="A0A0V0JC22"/>
<protein>
    <submittedName>
        <fullName evidence="1">Uncharacterized protein</fullName>
    </submittedName>
</protein>
<organism evidence="1">
    <name type="scientific">Schistocephalus solidus</name>
    <name type="common">Tapeworm</name>
    <dbReference type="NCBI Taxonomy" id="70667"/>
    <lineage>
        <taxon>Eukaryota</taxon>
        <taxon>Metazoa</taxon>
        <taxon>Spiralia</taxon>
        <taxon>Lophotrochozoa</taxon>
        <taxon>Platyhelminthes</taxon>
        <taxon>Cestoda</taxon>
        <taxon>Eucestoda</taxon>
        <taxon>Diphyllobothriidea</taxon>
        <taxon>Diphyllobothriidae</taxon>
        <taxon>Schistocephalus</taxon>
    </lineage>
</organism>
<proteinExistence type="predicted"/>
<feature type="non-terminal residue" evidence="1">
    <location>
        <position position="1"/>
    </location>
</feature>
<dbReference type="EMBL" id="GEEE01000597">
    <property type="protein sequence ID" value="JAP62628.1"/>
    <property type="molecule type" value="Transcribed_RNA"/>
</dbReference>
<reference evidence="1" key="1">
    <citation type="submission" date="2016-01" db="EMBL/GenBank/DDBJ databases">
        <title>Reference transcriptome for the parasite Schistocephalus solidus: insights into the molecular evolution of parasitism.</title>
        <authorList>
            <person name="Hebert F.O."/>
            <person name="Grambauer S."/>
            <person name="Barber I."/>
            <person name="Landry C.R."/>
            <person name="Aubin-Horth N."/>
        </authorList>
    </citation>
    <scope>NUCLEOTIDE SEQUENCE</scope>
</reference>
<sequence>SLGCRSGGQVAVGSPSPNTPFWIYVLPETETRERKNTPTVRNCCLLRVKMAVVSATDSVKTCRKSTKRGAPEYLLAFRLHNRGPPVSHISERESLQPLILRLLFFYTDEQMRILLYPPFPLFCTVEVLL</sequence>
<evidence type="ECO:0000313" key="1">
    <source>
        <dbReference type="EMBL" id="JAP62628.1"/>
    </source>
</evidence>
<accession>A0A0V0JC22</accession>